<protein>
    <submittedName>
        <fullName evidence="2">Uncharacterized protein</fullName>
    </submittedName>
</protein>
<organism evidence="2 3">
    <name type="scientific">Pichia kluyveri</name>
    <name type="common">Yeast</name>
    <dbReference type="NCBI Taxonomy" id="36015"/>
    <lineage>
        <taxon>Eukaryota</taxon>
        <taxon>Fungi</taxon>
        <taxon>Dikarya</taxon>
        <taxon>Ascomycota</taxon>
        <taxon>Saccharomycotina</taxon>
        <taxon>Pichiomycetes</taxon>
        <taxon>Pichiales</taxon>
        <taxon>Pichiaceae</taxon>
        <taxon>Pichia</taxon>
    </lineage>
</organism>
<accession>A0AAV5QY00</accession>
<dbReference type="EMBL" id="BTGB01000001">
    <property type="protein sequence ID" value="GMM44035.1"/>
    <property type="molecule type" value="Genomic_DNA"/>
</dbReference>
<dbReference type="AlphaFoldDB" id="A0AAV5QY00"/>
<proteinExistence type="predicted"/>
<sequence length="67" mass="7552">MSKQEYYQQQPQQQYQQEFPPQQQYNQNRSSRSCGGAGSNFLGRFWDSIIFGAGASIGNRIIGAICS</sequence>
<evidence type="ECO:0000313" key="2">
    <source>
        <dbReference type="EMBL" id="GMM44035.1"/>
    </source>
</evidence>
<dbReference type="Proteomes" id="UP001378960">
    <property type="component" value="Unassembled WGS sequence"/>
</dbReference>
<feature type="compositionally biased region" description="Low complexity" evidence="1">
    <location>
        <begin position="1"/>
        <end position="33"/>
    </location>
</feature>
<gene>
    <name evidence="2" type="ORF">DAPK24_006100</name>
</gene>
<reference evidence="2 3" key="1">
    <citation type="journal article" date="2023" name="Elife">
        <title>Identification of key yeast species and microbe-microbe interactions impacting larval growth of Drosophila in the wild.</title>
        <authorList>
            <person name="Mure A."/>
            <person name="Sugiura Y."/>
            <person name="Maeda R."/>
            <person name="Honda K."/>
            <person name="Sakurai N."/>
            <person name="Takahashi Y."/>
            <person name="Watada M."/>
            <person name="Katoh T."/>
            <person name="Gotoh A."/>
            <person name="Gotoh Y."/>
            <person name="Taniguchi I."/>
            <person name="Nakamura K."/>
            <person name="Hayashi T."/>
            <person name="Katayama T."/>
            <person name="Uemura T."/>
            <person name="Hattori Y."/>
        </authorList>
    </citation>
    <scope>NUCLEOTIDE SEQUENCE [LARGE SCALE GENOMIC DNA]</scope>
    <source>
        <strain evidence="2 3">PK-24</strain>
    </source>
</reference>
<evidence type="ECO:0000313" key="3">
    <source>
        <dbReference type="Proteomes" id="UP001378960"/>
    </source>
</evidence>
<comment type="caution">
    <text evidence="2">The sequence shown here is derived from an EMBL/GenBank/DDBJ whole genome shotgun (WGS) entry which is preliminary data.</text>
</comment>
<name>A0AAV5QY00_PICKL</name>
<evidence type="ECO:0000256" key="1">
    <source>
        <dbReference type="SAM" id="MobiDB-lite"/>
    </source>
</evidence>
<keyword evidence="3" id="KW-1185">Reference proteome</keyword>
<feature type="region of interest" description="Disordered" evidence="1">
    <location>
        <begin position="1"/>
        <end position="34"/>
    </location>
</feature>